<accession>A0A1H7CXA6</accession>
<dbReference type="InterPro" id="IPR013011">
    <property type="entry name" value="PTS_EIIB_2"/>
</dbReference>
<dbReference type="SUPFAM" id="SSF52794">
    <property type="entry name" value="PTS system IIB component-like"/>
    <property type="match status" value="1"/>
</dbReference>
<dbReference type="GO" id="GO:0009401">
    <property type="term" value="P:phosphoenolpyruvate-dependent sugar phosphotransferase system"/>
    <property type="evidence" value="ECO:0007669"/>
    <property type="project" value="InterPro"/>
</dbReference>
<sequence length="92" mass="9887">MNIVTVCGMGMGSSLVLKMNIDDILKQKGIKAEVEACDLGSLVGKVADLVVTTNELKSQVEDKGYNVAYVRSVIDKKALETIIMDAIGNLKK</sequence>
<keyword evidence="4" id="KW-1185">Reference proteome</keyword>
<gene>
    <name evidence="3" type="ORF">SAMN05660742_12713</name>
</gene>
<dbReference type="RefSeq" id="WP_091835503.1">
    <property type="nucleotide sequence ID" value="NZ_FNZK01000027.1"/>
</dbReference>
<protein>
    <submittedName>
        <fullName evidence="3">PTS system, ascorbate-specific IIB component</fullName>
    </submittedName>
</protein>
<dbReference type="GO" id="GO:0008982">
    <property type="term" value="F:protein-N(PI)-phosphohistidine-sugar phosphotransferase activity"/>
    <property type="evidence" value="ECO:0007669"/>
    <property type="project" value="InterPro"/>
</dbReference>
<keyword evidence="1" id="KW-0808">Transferase</keyword>
<evidence type="ECO:0000313" key="3">
    <source>
        <dbReference type="EMBL" id="SEJ94298.1"/>
    </source>
</evidence>
<dbReference type="Gene3D" id="3.40.50.2300">
    <property type="match status" value="1"/>
</dbReference>
<dbReference type="PROSITE" id="PS51099">
    <property type="entry name" value="PTS_EIIB_TYPE_2"/>
    <property type="match status" value="1"/>
</dbReference>
<dbReference type="InterPro" id="IPR003501">
    <property type="entry name" value="PTS_EIIB_2/3"/>
</dbReference>
<dbReference type="STRING" id="84035.SAMN05660742_12713"/>
<dbReference type="Proteomes" id="UP000199662">
    <property type="component" value="Unassembled WGS sequence"/>
</dbReference>
<evidence type="ECO:0000256" key="1">
    <source>
        <dbReference type="ARBA" id="ARBA00022679"/>
    </source>
</evidence>
<dbReference type="AlphaFoldDB" id="A0A1H7CXA6"/>
<evidence type="ECO:0000259" key="2">
    <source>
        <dbReference type="PROSITE" id="PS51099"/>
    </source>
</evidence>
<evidence type="ECO:0000313" key="4">
    <source>
        <dbReference type="Proteomes" id="UP000199662"/>
    </source>
</evidence>
<feature type="domain" description="PTS EIIB type-2" evidence="2">
    <location>
        <begin position="1"/>
        <end position="91"/>
    </location>
</feature>
<name>A0A1H7CXA6_9FIRM</name>
<dbReference type="EMBL" id="FNZK01000027">
    <property type="protein sequence ID" value="SEJ94298.1"/>
    <property type="molecule type" value="Genomic_DNA"/>
</dbReference>
<dbReference type="Pfam" id="PF02302">
    <property type="entry name" value="PTS_IIB"/>
    <property type="match status" value="1"/>
</dbReference>
<proteinExistence type="predicted"/>
<dbReference type="InterPro" id="IPR036095">
    <property type="entry name" value="PTS_EIIB-like_sf"/>
</dbReference>
<reference evidence="3 4" key="1">
    <citation type="submission" date="2016-10" db="EMBL/GenBank/DDBJ databases">
        <authorList>
            <person name="de Groot N.N."/>
        </authorList>
    </citation>
    <scope>NUCLEOTIDE SEQUENCE [LARGE SCALE GENOMIC DNA]</scope>
    <source>
        <strain evidence="3 4">DSM 2179</strain>
    </source>
</reference>
<dbReference type="CDD" id="cd05563">
    <property type="entry name" value="PTS_IIB_ascorbate"/>
    <property type="match status" value="1"/>
</dbReference>
<organism evidence="3 4">
    <name type="scientific">Propionispira arboris</name>
    <dbReference type="NCBI Taxonomy" id="84035"/>
    <lineage>
        <taxon>Bacteria</taxon>
        <taxon>Bacillati</taxon>
        <taxon>Bacillota</taxon>
        <taxon>Negativicutes</taxon>
        <taxon>Selenomonadales</taxon>
        <taxon>Selenomonadaceae</taxon>
        <taxon>Propionispira</taxon>
    </lineage>
</organism>